<dbReference type="OrthoDB" id="9781621at2"/>
<dbReference type="PANTHER" id="PTHR42913">
    <property type="entry name" value="APOPTOSIS-INDUCING FACTOR 1"/>
    <property type="match status" value="1"/>
</dbReference>
<dbReference type="EMBL" id="RKRK01000002">
    <property type="protein sequence ID" value="RPF57566.1"/>
    <property type="molecule type" value="Genomic_DNA"/>
</dbReference>
<dbReference type="STRING" id="1849491.BVH56_06675"/>
<proteinExistence type="inferred from homology"/>
<dbReference type="GO" id="GO:0019646">
    <property type="term" value="P:aerobic electron transport chain"/>
    <property type="evidence" value="ECO:0007669"/>
    <property type="project" value="TreeGrafter"/>
</dbReference>
<dbReference type="InterPro" id="IPR051169">
    <property type="entry name" value="NADH-Q_oxidoreductase"/>
</dbReference>
<dbReference type="InterPro" id="IPR036188">
    <property type="entry name" value="FAD/NAD-bd_sf"/>
</dbReference>
<evidence type="ECO:0000256" key="3">
    <source>
        <dbReference type="ARBA" id="ARBA00022630"/>
    </source>
</evidence>
<gene>
    <name evidence="7" type="ORF">EDD62_0187</name>
</gene>
<comment type="cofactor">
    <cofactor evidence="1">
        <name>FAD</name>
        <dbReference type="ChEBI" id="CHEBI:57692"/>
    </cofactor>
</comment>
<evidence type="ECO:0000256" key="1">
    <source>
        <dbReference type="ARBA" id="ARBA00001974"/>
    </source>
</evidence>
<evidence type="ECO:0000256" key="4">
    <source>
        <dbReference type="ARBA" id="ARBA00022827"/>
    </source>
</evidence>
<dbReference type="Proteomes" id="UP000277108">
    <property type="component" value="Unassembled WGS sequence"/>
</dbReference>
<accession>A0A3N5BIB4</accession>
<dbReference type="Gene3D" id="3.50.50.100">
    <property type="match status" value="1"/>
</dbReference>
<dbReference type="RefSeq" id="WP_077140696.1">
    <property type="nucleotide sequence ID" value="NZ_CBCSGK010000002.1"/>
</dbReference>
<keyword evidence="3" id="KW-0285">Flavoprotein</keyword>
<feature type="domain" description="FAD/NAD(P)-binding" evidence="6">
    <location>
        <begin position="7"/>
        <end position="328"/>
    </location>
</feature>
<keyword evidence="4" id="KW-0274">FAD</keyword>
<dbReference type="Pfam" id="PF07992">
    <property type="entry name" value="Pyr_redox_2"/>
    <property type="match status" value="1"/>
</dbReference>
<evidence type="ECO:0000313" key="7">
    <source>
        <dbReference type="EMBL" id="RPF57566.1"/>
    </source>
</evidence>
<reference evidence="7 8" key="1">
    <citation type="submission" date="2018-11" db="EMBL/GenBank/DDBJ databases">
        <title>Genomic Encyclopedia of Type Strains, Phase IV (KMG-IV): sequencing the most valuable type-strain genomes for metagenomic binning, comparative biology and taxonomic classification.</title>
        <authorList>
            <person name="Goeker M."/>
        </authorList>
    </citation>
    <scope>NUCLEOTIDE SEQUENCE [LARGE SCALE GENOMIC DNA]</scope>
    <source>
        <strain evidence="7 8">DSM 29158</strain>
    </source>
</reference>
<comment type="similarity">
    <text evidence="2">Belongs to the NADH dehydrogenase family.</text>
</comment>
<keyword evidence="5" id="KW-0560">Oxidoreductase</keyword>
<dbReference type="AlphaFoldDB" id="A0A1Q1G302"/>
<dbReference type="PRINTS" id="PR00368">
    <property type="entry name" value="FADPNR"/>
</dbReference>
<dbReference type="GO" id="GO:0003955">
    <property type="term" value="F:NAD(P)H dehydrogenase (quinone) activity"/>
    <property type="evidence" value="ECO:0007669"/>
    <property type="project" value="TreeGrafter"/>
</dbReference>
<accession>A0A1Q1G302</accession>
<dbReference type="SUPFAM" id="SSF51905">
    <property type="entry name" value="FAD/NAD(P)-binding domain"/>
    <property type="match status" value="2"/>
</dbReference>
<comment type="caution">
    <text evidence="7">The sequence shown here is derived from an EMBL/GenBank/DDBJ whole genome shotgun (WGS) entry which is preliminary data.</text>
</comment>
<keyword evidence="8" id="KW-1185">Reference proteome</keyword>
<protein>
    <submittedName>
        <fullName evidence="7">NADH dehydrogenase</fullName>
    </submittedName>
</protein>
<dbReference type="PRINTS" id="PR00411">
    <property type="entry name" value="PNDRDTASEI"/>
</dbReference>
<dbReference type="InterPro" id="IPR023753">
    <property type="entry name" value="FAD/NAD-binding_dom"/>
</dbReference>
<evidence type="ECO:0000313" key="8">
    <source>
        <dbReference type="Proteomes" id="UP000277108"/>
    </source>
</evidence>
<evidence type="ECO:0000259" key="6">
    <source>
        <dbReference type="Pfam" id="PF07992"/>
    </source>
</evidence>
<name>A0A1Q1G302_9BACL</name>
<evidence type="ECO:0000256" key="2">
    <source>
        <dbReference type="ARBA" id="ARBA00005272"/>
    </source>
</evidence>
<evidence type="ECO:0000256" key="5">
    <source>
        <dbReference type="ARBA" id="ARBA00023002"/>
    </source>
</evidence>
<organism evidence="7 8">
    <name type="scientific">Abyssicoccus albus</name>
    <dbReference type="NCBI Taxonomy" id="1817405"/>
    <lineage>
        <taxon>Bacteria</taxon>
        <taxon>Bacillati</taxon>
        <taxon>Bacillota</taxon>
        <taxon>Bacilli</taxon>
        <taxon>Bacillales</taxon>
        <taxon>Abyssicoccaceae</taxon>
    </lineage>
</organism>
<sequence length="405" mass="44287">MGFERKKILVLGAGYAGLQTVVKLQKLVSVQDCEITLINKNSYHYESTWLHETAAGTINYEQGIYPITSVIDASKVKFVPAEVTAIDKDNQTVNTTQGEFSFDYLVMALGFESETFGITGMDEHAMSITNVESARKIKQHIEERFAHYSESEVKDPNDLKIIVGGAGFTGVELLGELAERVPELCSQYNVNAEDVKLICIEAAPKMLPMFSEELVNYAVNALESKGVEFKLATPIVAANEQGFVVKENDEEKTIEANTAIWTAGVRGNALMDTSFDGVKRGRIIVEDDLSIEGYPNIFVIGDCSAVMNGEGENARPYPTTAQIAMQQGDHLAKNLKAVLDGDKTSKFNYDEKGTVCSLGPNDAVGHVMGKDLQGKKASFMKKVIDTRAIYKIGGPLLAYKKGKVL</sequence>
<dbReference type="PANTHER" id="PTHR42913:SF3">
    <property type="entry name" value="64 KDA MITOCHONDRIAL NADH DEHYDROGENASE (EUROFUNG)"/>
    <property type="match status" value="1"/>
</dbReference>